<feature type="transmembrane region" description="Helical" evidence="1">
    <location>
        <begin position="88"/>
        <end position="112"/>
    </location>
</feature>
<keyword evidence="1" id="KW-0812">Transmembrane</keyword>
<name>A0A290MMT3_CAUVI</name>
<protein>
    <submittedName>
        <fullName evidence="2">Uncharacterized protein</fullName>
    </submittedName>
</protein>
<reference evidence="3" key="1">
    <citation type="submission" date="2017-09" db="EMBL/GenBank/DDBJ databases">
        <title>Genome evolution observed in wild isolates of Caulobacter crescentus.</title>
        <authorList>
            <person name="Ely B."/>
            <person name="Wilson K."/>
            <person name="Scott D."/>
        </authorList>
    </citation>
    <scope>NUCLEOTIDE SEQUENCE [LARGE SCALE GENOMIC DNA]</scope>
    <source>
        <strain evidence="3">CB13b1a</strain>
    </source>
</reference>
<dbReference type="Proteomes" id="UP000217311">
    <property type="component" value="Chromosome"/>
</dbReference>
<evidence type="ECO:0000313" key="2">
    <source>
        <dbReference type="EMBL" id="ATC31127.1"/>
    </source>
</evidence>
<keyword evidence="1" id="KW-1133">Transmembrane helix</keyword>
<dbReference type="AlphaFoldDB" id="A0A290MMT3"/>
<evidence type="ECO:0000256" key="1">
    <source>
        <dbReference type="SAM" id="Phobius"/>
    </source>
</evidence>
<organism evidence="2 3">
    <name type="scientific">Caulobacter vibrioides</name>
    <name type="common">Caulobacter crescentus</name>
    <dbReference type="NCBI Taxonomy" id="155892"/>
    <lineage>
        <taxon>Bacteria</taxon>
        <taxon>Pseudomonadati</taxon>
        <taxon>Pseudomonadota</taxon>
        <taxon>Alphaproteobacteria</taxon>
        <taxon>Caulobacterales</taxon>
        <taxon>Caulobacteraceae</taxon>
        <taxon>Caulobacter</taxon>
    </lineage>
</organism>
<accession>A0A290MMT3</accession>
<dbReference type="RefSeq" id="WP_096050593.1">
    <property type="nucleotide sequence ID" value="NZ_CP023315.3"/>
</dbReference>
<dbReference type="EMBL" id="CP023315">
    <property type="protein sequence ID" value="ATC31127.1"/>
    <property type="molecule type" value="Genomic_DNA"/>
</dbReference>
<keyword evidence="1" id="KW-0472">Membrane</keyword>
<evidence type="ECO:0000313" key="3">
    <source>
        <dbReference type="Proteomes" id="UP000217311"/>
    </source>
</evidence>
<proteinExistence type="predicted"/>
<gene>
    <name evidence="2" type="ORF">CA606_01505</name>
</gene>
<sequence>MMSPEMIPARFAALAQAYGGEIARWPEVEREAARALLAGQPEALASVLADAAYLDRLLDLAPAQAPTAALLGRLITDAPQPAKAVRRWIAGVSAALGLSAAAFAGVLAGVAVGGHVAPINAPTDPTARVETVTAVDVSNDLQDALEEPNAL</sequence>